<feature type="region of interest" description="Disordered" evidence="1">
    <location>
        <begin position="127"/>
        <end position="155"/>
    </location>
</feature>
<reference evidence="2" key="2">
    <citation type="submission" date="2018-04" db="EMBL/GenBank/DDBJ databases">
        <title>OnivRS2 (Oryza nivara Reference Sequence Version 2).</title>
        <authorList>
            <person name="Zhang J."/>
            <person name="Kudrna D."/>
            <person name="Lee S."/>
            <person name="Talag J."/>
            <person name="Rajasekar S."/>
            <person name="Welchert J."/>
            <person name="Hsing Y.-I."/>
            <person name="Wing R.A."/>
        </authorList>
    </citation>
    <scope>NUCLEOTIDE SEQUENCE [LARGE SCALE GENOMIC DNA]</scope>
    <source>
        <strain evidence="2">SL10</strain>
    </source>
</reference>
<protein>
    <submittedName>
        <fullName evidence="2">Uncharacterized protein</fullName>
    </submittedName>
</protein>
<reference evidence="2" key="1">
    <citation type="submission" date="2015-04" db="UniProtKB">
        <authorList>
            <consortium name="EnsemblPlants"/>
        </authorList>
    </citation>
    <scope>IDENTIFICATION</scope>
    <source>
        <strain evidence="2">SL10</strain>
    </source>
</reference>
<keyword evidence="3" id="KW-1185">Reference proteome</keyword>
<dbReference type="Proteomes" id="UP000006591">
    <property type="component" value="Chromosome 4"/>
</dbReference>
<dbReference type="HOGENOM" id="CLU_1698332_0_0_1"/>
<dbReference type="EnsemblPlants" id="ONIVA04G23600.1">
    <property type="protein sequence ID" value="ONIVA04G23600.1"/>
    <property type="gene ID" value="ONIVA04G23600"/>
</dbReference>
<accession>A0A0E0H5M7</accession>
<name>A0A0E0H5M7_ORYNI</name>
<proteinExistence type="predicted"/>
<organism evidence="2">
    <name type="scientific">Oryza nivara</name>
    <name type="common">Indian wild rice</name>
    <name type="synonym">Oryza sativa f. spontanea</name>
    <dbReference type="NCBI Taxonomy" id="4536"/>
    <lineage>
        <taxon>Eukaryota</taxon>
        <taxon>Viridiplantae</taxon>
        <taxon>Streptophyta</taxon>
        <taxon>Embryophyta</taxon>
        <taxon>Tracheophyta</taxon>
        <taxon>Spermatophyta</taxon>
        <taxon>Magnoliopsida</taxon>
        <taxon>Liliopsida</taxon>
        <taxon>Poales</taxon>
        <taxon>Poaceae</taxon>
        <taxon>BOP clade</taxon>
        <taxon>Oryzoideae</taxon>
        <taxon>Oryzeae</taxon>
        <taxon>Oryzinae</taxon>
        <taxon>Oryza</taxon>
    </lineage>
</organism>
<dbReference type="Gramene" id="ONIVA04G23600.1">
    <property type="protein sequence ID" value="ONIVA04G23600.1"/>
    <property type="gene ID" value="ONIVA04G23600"/>
</dbReference>
<sequence length="155" mass="17507">MEASEITTERNNALRYGDFFSLRSSYIAVISVITLGISSCTKWSHYNCYGNNGHKEMVPSNALEYVQLIGLPSIEFIEYLRMKKDNKNGESNRKSNHSNEGGNTVQANLLQNNKFMSTHELVQKSTSCKIKPAKDGKHRDRLQSSNIPPAQLCYD</sequence>
<evidence type="ECO:0000256" key="1">
    <source>
        <dbReference type="SAM" id="MobiDB-lite"/>
    </source>
</evidence>
<feature type="compositionally biased region" description="Basic and acidic residues" evidence="1">
    <location>
        <begin position="132"/>
        <end position="142"/>
    </location>
</feature>
<evidence type="ECO:0000313" key="3">
    <source>
        <dbReference type="Proteomes" id="UP000006591"/>
    </source>
</evidence>
<dbReference type="AlphaFoldDB" id="A0A0E0H5M7"/>
<evidence type="ECO:0000313" key="2">
    <source>
        <dbReference type="EnsemblPlants" id="ONIVA04G23600.1"/>
    </source>
</evidence>